<dbReference type="Proteomes" id="UP001285616">
    <property type="component" value="Unassembled WGS sequence"/>
</dbReference>
<dbReference type="RefSeq" id="WP_000193205.1">
    <property type="nucleotide sequence ID" value="NZ_AP022044.1"/>
</dbReference>
<reference evidence="6" key="5">
    <citation type="journal article" date="2023" name="Microorganisms">
        <title>Comparative Genomic Analysis of ST131 Subclade C2 of ESBL-Producing E. coli Isolates from Patients with Recurrent and Sporadic Urinary Tract Infections.</title>
        <authorList>
            <person name="Jaen-Luchoro D."/>
            <person name="Kahnamouei A."/>
            <person name="Yazdanshenas S."/>
            <person name="Lindblom A."/>
            <person name="Samuelsson E."/>
            <person name="Ahren C."/>
            <person name="Karami N."/>
        </authorList>
    </citation>
    <scope>NUCLEOTIDE SEQUENCE</scope>
    <source>
        <strain evidence="6">S7</strain>
    </source>
</reference>
<dbReference type="EMBL" id="ABONVU020000005">
    <property type="protein sequence ID" value="EMJ5253731.1"/>
    <property type="molecule type" value="Genomic_DNA"/>
</dbReference>
<dbReference type="EMBL" id="DABFUC010000011">
    <property type="protein sequence ID" value="HAI8958461.1"/>
    <property type="molecule type" value="Genomic_DNA"/>
</dbReference>
<name>A0A0C5EDL9_ECOLX</name>
<dbReference type="EMBL" id="SCJN01000055">
    <property type="protein sequence ID" value="RXD16689.1"/>
    <property type="molecule type" value="Genomic_DNA"/>
</dbReference>
<feature type="transmembrane region" description="Helical" evidence="1">
    <location>
        <begin position="199"/>
        <end position="224"/>
    </location>
</feature>
<dbReference type="EMBL" id="CP107128">
    <property type="protein sequence ID" value="WLM97440.1"/>
    <property type="molecule type" value="Genomic_DNA"/>
</dbReference>
<evidence type="ECO:0000313" key="6">
    <source>
        <dbReference type="EMBL" id="WLM97440.1"/>
    </source>
</evidence>
<keyword evidence="1" id="KW-0472">Membrane</keyword>
<organism evidence="2 8">
    <name type="scientific">Escherichia coli</name>
    <dbReference type="NCBI Taxonomy" id="562"/>
    <lineage>
        <taxon>Bacteria</taxon>
        <taxon>Pseudomonadati</taxon>
        <taxon>Pseudomonadota</taxon>
        <taxon>Gammaproteobacteria</taxon>
        <taxon>Enterobacterales</taxon>
        <taxon>Enterobacteriaceae</taxon>
        <taxon>Escherichia</taxon>
    </lineage>
</organism>
<dbReference type="Proteomes" id="UP001180189">
    <property type="component" value="Chromosome"/>
</dbReference>
<evidence type="ECO:0000313" key="5">
    <source>
        <dbReference type="EMBL" id="RXD16689.1"/>
    </source>
</evidence>
<dbReference type="Proteomes" id="UP000288730">
    <property type="component" value="Unassembled WGS sequence"/>
</dbReference>
<reference evidence="3" key="6">
    <citation type="submission" date="2024-02" db="EMBL/GenBank/DDBJ databases">
        <authorList>
            <consortium name="Clinical and Environmental Microbiology Branch: Whole genome sequencing antimicrobial resistance pathogens in the healthcare setting"/>
        </authorList>
    </citation>
    <scope>NUCLEOTIDE SEQUENCE</scope>
    <source>
        <strain evidence="3">1924188</strain>
    </source>
</reference>
<feature type="transmembrane region" description="Helical" evidence="1">
    <location>
        <begin position="230"/>
        <end position="251"/>
    </location>
</feature>
<sequence>MTQNPFSFYDFLGYLIPGGLFLFILFLFSIEINPVYIEGILNHILKYKEIISVFIYVVLIVLSYISGHFISILSSCLIEKYMNSKLGYPSIYLFSKRSSLKIKRHNTKFSIVNFIRGVFLFPVSAFDKAEHHKTTLHSILIKVFWPQIRDGYINVFSVSTLYRRKGLRGDLFRLAYHYVYEHSKNHQVKMQNYVALYGFCRNITFVFLASVWLLMFLLLLSFLIDINIRLLPFCFLLLFCIAASRVFYYGFVKYYRRYSLEVLMAFAVLQHDKKTSAISS</sequence>
<evidence type="ECO:0000313" key="3">
    <source>
        <dbReference type="EMBL" id="EMJ5253731.1"/>
    </source>
</evidence>
<proteinExistence type="predicted"/>
<evidence type="ECO:0000313" key="9">
    <source>
        <dbReference type="Proteomes" id="UP000842385"/>
    </source>
</evidence>
<evidence type="ECO:0000256" key="1">
    <source>
        <dbReference type="SAM" id="Phobius"/>
    </source>
</evidence>
<dbReference type="Proteomes" id="UP000537181">
    <property type="component" value="Unassembled WGS sequence"/>
</dbReference>
<evidence type="ECO:0000313" key="7">
    <source>
        <dbReference type="Proteomes" id="UP000288730"/>
    </source>
</evidence>
<protein>
    <submittedName>
        <fullName evidence="2">Uncharacterized protein</fullName>
    </submittedName>
</protein>
<keyword evidence="1" id="KW-0812">Transmembrane</keyword>
<keyword evidence="1" id="KW-1133">Transmembrane helix</keyword>
<evidence type="ECO:0000313" key="4">
    <source>
        <dbReference type="EMBL" id="HAI8958461.1"/>
    </source>
</evidence>
<dbReference type="GeneID" id="83572525"/>
<gene>
    <name evidence="5" type="ORF">EPS76_09300</name>
    <name evidence="2" type="ORF">GAJ12_09320</name>
    <name evidence="4" type="ORF">HKA49_002621</name>
    <name evidence="6" type="ORF">OGM49_08115</name>
    <name evidence="3" type="ORF">R8O40_001940</name>
</gene>
<reference evidence="4" key="4">
    <citation type="submission" date="2020-04" db="EMBL/GenBank/DDBJ databases">
        <authorList>
            <consortium name="NCBI Pathogen Detection Project"/>
        </authorList>
    </citation>
    <scope>NUCLEOTIDE SEQUENCE</scope>
    <source>
        <strain evidence="4">TW14994</strain>
    </source>
</reference>
<evidence type="ECO:0000313" key="2">
    <source>
        <dbReference type="EMBL" id="EFH6165243.1"/>
    </source>
</evidence>
<reference evidence="5 7" key="2">
    <citation type="submission" date="2019-01" db="EMBL/GenBank/DDBJ databases">
        <title>Genomic analysis of febrile catheter-associated UTI E. coli isolates.</title>
        <authorList>
            <person name="Potter R."/>
            <person name="Zou Z."/>
            <person name="Henderson J."/>
            <person name="Dantas G."/>
        </authorList>
    </citation>
    <scope>NUCLEOTIDE SEQUENCE [LARGE SCALE GENOMIC DNA]</scope>
    <source>
        <strain evidence="5 7">29_CAASB</strain>
    </source>
</reference>
<reference evidence="4 9" key="1">
    <citation type="journal article" date="2018" name="Genome Biol.">
        <title>SKESA: strategic k-mer extension for scrupulous assemblies.</title>
        <authorList>
            <person name="Souvorov A."/>
            <person name="Agarwala R."/>
            <person name="Lipman D.J."/>
        </authorList>
    </citation>
    <scope>NUCLEOTIDE SEQUENCE [LARGE SCALE GENOMIC DNA]</scope>
    <source>
        <strain evidence="4 9">TW14994</strain>
    </source>
</reference>
<dbReference type="Proteomes" id="UP000842385">
    <property type="component" value="Unassembled WGS sequence"/>
</dbReference>
<evidence type="ECO:0000313" key="8">
    <source>
        <dbReference type="Proteomes" id="UP000537181"/>
    </source>
</evidence>
<dbReference type="EMBL" id="AASWKX010000008">
    <property type="protein sequence ID" value="EFH6165243.1"/>
    <property type="molecule type" value="Genomic_DNA"/>
</dbReference>
<accession>A0A0C5EDL9</accession>
<reference evidence="2 8" key="3">
    <citation type="submission" date="2019-12" db="EMBL/GenBank/DDBJ databases">
        <authorList>
            <consortium name="NARMS: The National Antimicrobial Resistance Monitoring System"/>
        </authorList>
    </citation>
    <scope>NUCLEOTIDE SEQUENCE [LARGE SCALE GENOMIC DNA]</scope>
    <source>
        <strain evidence="2 8">CVM N19EC0596</strain>
    </source>
</reference>
<feature type="transmembrane region" description="Helical" evidence="1">
    <location>
        <begin position="12"/>
        <end position="30"/>
    </location>
</feature>
<dbReference type="AlphaFoldDB" id="A0A0C5EDL9"/>
<feature type="transmembrane region" description="Helical" evidence="1">
    <location>
        <begin position="50"/>
        <end position="78"/>
    </location>
</feature>